<feature type="transmembrane region" description="Helical" evidence="5">
    <location>
        <begin position="34"/>
        <end position="55"/>
    </location>
</feature>
<accession>A0A0G0M267</accession>
<evidence type="ECO:0000256" key="3">
    <source>
        <dbReference type="ARBA" id="ARBA00022989"/>
    </source>
</evidence>
<feature type="transmembrane region" description="Helical" evidence="5">
    <location>
        <begin position="6"/>
        <end position="27"/>
    </location>
</feature>
<keyword evidence="4 5" id="KW-0472">Membrane</keyword>
<keyword evidence="2 5" id="KW-0812">Transmembrane</keyword>
<dbReference type="InterPro" id="IPR003689">
    <property type="entry name" value="ZIP"/>
</dbReference>
<dbReference type="GO" id="GO:0016020">
    <property type="term" value="C:membrane"/>
    <property type="evidence" value="ECO:0007669"/>
    <property type="project" value="UniProtKB-SubCell"/>
</dbReference>
<evidence type="ECO:0000313" key="7">
    <source>
        <dbReference type="Proteomes" id="UP000034932"/>
    </source>
</evidence>
<dbReference type="Pfam" id="PF02535">
    <property type="entry name" value="Zip"/>
    <property type="match status" value="2"/>
</dbReference>
<dbReference type="PANTHER" id="PTHR16950">
    <property type="entry name" value="ZINC TRANSPORTER SLC39A7 HISTIDINE-RICH MEMBRANE PROTEIN KE4"/>
    <property type="match status" value="1"/>
</dbReference>
<reference evidence="6 7" key="1">
    <citation type="journal article" date="2015" name="Nature">
        <title>rRNA introns, odd ribosomes, and small enigmatic genomes across a large radiation of phyla.</title>
        <authorList>
            <person name="Brown C.T."/>
            <person name="Hug L.A."/>
            <person name="Thomas B.C."/>
            <person name="Sharon I."/>
            <person name="Castelle C.J."/>
            <person name="Singh A."/>
            <person name="Wilkins M.J."/>
            <person name="Williams K.H."/>
            <person name="Banfield J.F."/>
        </authorList>
    </citation>
    <scope>NUCLEOTIDE SEQUENCE [LARGE SCALE GENOMIC DNA]</scope>
</reference>
<evidence type="ECO:0000256" key="4">
    <source>
        <dbReference type="ARBA" id="ARBA00023136"/>
    </source>
</evidence>
<evidence type="ECO:0000256" key="2">
    <source>
        <dbReference type="ARBA" id="ARBA00022692"/>
    </source>
</evidence>
<dbReference type="PANTHER" id="PTHR16950:SF16">
    <property type="entry name" value="ZINC TRANSPORTER ZIP13"/>
    <property type="match status" value="1"/>
</dbReference>
<name>A0A0G0M267_9BACT</name>
<evidence type="ECO:0000313" key="6">
    <source>
        <dbReference type="EMBL" id="KKQ94415.1"/>
    </source>
</evidence>
<dbReference type="GO" id="GO:0046873">
    <property type="term" value="F:metal ion transmembrane transporter activity"/>
    <property type="evidence" value="ECO:0007669"/>
    <property type="project" value="InterPro"/>
</dbReference>
<keyword evidence="3 5" id="KW-1133">Transmembrane helix</keyword>
<organism evidence="6 7">
    <name type="scientific">Candidatus Woesebacteria bacterium GW2011_GWB1_39_10b</name>
    <dbReference type="NCBI Taxonomy" id="1618573"/>
    <lineage>
        <taxon>Bacteria</taxon>
        <taxon>Candidatus Woeseibacteriota</taxon>
    </lineage>
</organism>
<feature type="transmembrane region" description="Helical" evidence="5">
    <location>
        <begin position="67"/>
        <end position="88"/>
    </location>
</feature>
<feature type="transmembrane region" description="Helical" evidence="5">
    <location>
        <begin position="235"/>
        <end position="252"/>
    </location>
</feature>
<evidence type="ECO:0000256" key="5">
    <source>
        <dbReference type="SAM" id="Phobius"/>
    </source>
</evidence>
<comment type="subcellular location">
    <subcellularLocation>
        <location evidence="1">Membrane</location>
        <topology evidence="1">Multi-pass membrane protein</topology>
    </subcellularLocation>
</comment>
<sequence>MGSISLLLIYSFIGSVAGLIGGVILLFKKDWAKALASVSVPLAAGILLALSLLDLLPEAVEEVGETAFSVILVVFVVLFLIERFFFYLHHHQETGEKHAGHSHVQGEEIVPLIIFGDTIHNFLDGVVIGATFLVNPTLAMVVSFSTFLHETPHEIADFGILLSKGWSRKKAFWANFFSSLATFPGAILTYFYAERIEAGVGILLALATGFFLYVATTDFLPEATHAPRKFLGQQAIFLIIGILAIVGIRILFPEIGH</sequence>
<evidence type="ECO:0000256" key="1">
    <source>
        <dbReference type="ARBA" id="ARBA00004141"/>
    </source>
</evidence>
<dbReference type="AlphaFoldDB" id="A0A0G0M267"/>
<dbReference type="EMBL" id="LBVW01000002">
    <property type="protein sequence ID" value="KKQ94415.1"/>
    <property type="molecule type" value="Genomic_DNA"/>
</dbReference>
<feature type="transmembrane region" description="Helical" evidence="5">
    <location>
        <begin position="198"/>
        <end position="215"/>
    </location>
</feature>
<feature type="transmembrane region" description="Helical" evidence="5">
    <location>
        <begin position="172"/>
        <end position="192"/>
    </location>
</feature>
<dbReference type="STRING" id="1618573.UT19_C0002G0057"/>
<gene>
    <name evidence="6" type="ORF">UT19_C0002G0057</name>
</gene>
<proteinExistence type="predicted"/>
<dbReference type="Proteomes" id="UP000034932">
    <property type="component" value="Unassembled WGS sequence"/>
</dbReference>
<protein>
    <submittedName>
        <fullName evidence="6">Putative divalent heavy-metal cations transporter</fullName>
    </submittedName>
</protein>
<comment type="caution">
    <text evidence="6">The sequence shown here is derived from an EMBL/GenBank/DDBJ whole genome shotgun (WGS) entry which is preliminary data.</text>
</comment>